<evidence type="ECO:0000313" key="2">
    <source>
        <dbReference type="Proteomes" id="UP000219167"/>
    </source>
</evidence>
<dbReference type="Pfam" id="PF10109">
    <property type="entry name" value="Phage_TAC_7"/>
    <property type="match status" value="1"/>
</dbReference>
<gene>
    <name evidence="1" type="ORF">SAMN05892877_13220</name>
</gene>
<accession>A0A285V0S9</accession>
<name>A0A285V0S9_9HYPH</name>
<proteinExistence type="predicted"/>
<reference evidence="1 2" key="1">
    <citation type="submission" date="2017-08" db="EMBL/GenBank/DDBJ databases">
        <authorList>
            <person name="de Groot N.N."/>
        </authorList>
    </citation>
    <scope>NUCLEOTIDE SEQUENCE [LARGE SCALE GENOMIC DNA]</scope>
    <source>
        <strain evidence="1 2">JC85</strain>
    </source>
</reference>
<evidence type="ECO:0000313" key="1">
    <source>
        <dbReference type="EMBL" id="SOC47672.1"/>
    </source>
</evidence>
<dbReference type="Proteomes" id="UP000219167">
    <property type="component" value="Unassembled WGS sequence"/>
</dbReference>
<dbReference type="EMBL" id="OBQD01000032">
    <property type="protein sequence ID" value="SOC47672.1"/>
    <property type="molecule type" value="Genomic_DNA"/>
</dbReference>
<dbReference type="AlphaFoldDB" id="A0A285V0S9"/>
<keyword evidence="2" id="KW-1185">Reference proteome</keyword>
<organism evidence="1 2">
    <name type="scientific">Rhizobium subbaraonis</name>
    <dbReference type="NCBI Taxonomy" id="908946"/>
    <lineage>
        <taxon>Bacteria</taxon>
        <taxon>Pseudomonadati</taxon>
        <taxon>Pseudomonadota</taxon>
        <taxon>Alphaproteobacteria</taxon>
        <taxon>Hyphomicrobiales</taxon>
        <taxon>Rhizobiaceae</taxon>
        <taxon>Rhizobium/Agrobacterium group</taxon>
        <taxon>Rhizobium</taxon>
    </lineage>
</organism>
<dbReference type="OrthoDB" id="8454260at2"/>
<protein>
    <submittedName>
        <fullName evidence="1">Tail assembly chaperone E/41/14-like protein</fullName>
    </submittedName>
</protein>
<sequence length="96" mass="10362">MLWKTQAHPLKHPITIGDKTYAAVMLREPDADALEAIDDLGMKEGERARIGQLKGLLCALADVPGEVIGKLHRDDFIALQEIAIPLLHPSEGSGAV</sequence>
<dbReference type="RefSeq" id="WP_097143072.1">
    <property type="nucleotide sequence ID" value="NZ_OBQD01000032.1"/>
</dbReference>
<dbReference type="InterPro" id="IPR019289">
    <property type="entry name" value="Phage_tail_E/E"/>
</dbReference>